<reference evidence="3" key="1">
    <citation type="submission" date="2024-02" db="UniProtKB">
        <authorList>
            <consortium name="WormBaseParasite"/>
        </authorList>
    </citation>
    <scope>IDENTIFICATION</scope>
</reference>
<keyword evidence="1" id="KW-0472">Membrane</keyword>
<proteinExistence type="predicted"/>
<organism evidence="2 3">
    <name type="scientific">Mesorhabditis belari</name>
    <dbReference type="NCBI Taxonomy" id="2138241"/>
    <lineage>
        <taxon>Eukaryota</taxon>
        <taxon>Metazoa</taxon>
        <taxon>Ecdysozoa</taxon>
        <taxon>Nematoda</taxon>
        <taxon>Chromadorea</taxon>
        <taxon>Rhabditida</taxon>
        <taxon>Rhabditina</taxon>
        <taxon>Rhabditomorpha</taxon>
        <taxon>Rhabditoidea</taxon>
        <taxon>Rhabditidae</taxon>
        <taxon>Mesorhabditinae</taxon>
        <taxon>Mesorhabditis</taxon>
    </lineage>
</organism>
<evidence type="ECO:0000313" key="2">
    <source>
        <dbReference type="Proteomes" id="UP000887575"/>
    </source>
</evidence>
<dbReference type="AlphaFoldDB" id="A0AAF3FDH3"/>
<evidence type="ECO:0000313" key="3">
    <source>
        <dbReference type="WBParaSite" id="MBELARI_LOCUS4955"/>
    </source>
</evidence>
<dbReference type="WBParaSite" id="MBELARI_LOCUS4955">
    <property type="protein sequence ID" value="MBELARI_LOCUS4955"/>
    <property type="gene ID" value="MBELARI_LOCUS4955"/>
</dbReference>
<keyword evidence="2" id="KW-1185">Reference proteome</keyword>
<feature type="transmembrane region" description="Helical" evidence="1">
    <location>
        <begin position="6"/>
        <end position="28"/>
    </location>
</feature>
<dbReference type="Proteomes" id="UP000887575">
    <property type="component" value="Unassembled WGS sequence"/>
</dbReference>
<keyword evidence="1" id="KW-0812">Transmembrane</keyword>
<evidence type="ECO:0000256" key="1">
    <source>
        <dbReference type="SAM" id="Phobius"/>
    </source>
</evidence>
<accession>A0AAF3FDH3</accession>
<sequence length="82" mass="9242">MLIPTYIAYAAILCLFLIAPAIGIFCVYTERCCKKQGDEEPKETSEARVILVMPADCLRDEDPISHYDDLPPSYHELFPSCS</sequence>
<name>A0AAF3FDH3_9BILA</name>
<keyword evidence="1" id="KW-1133">Transmembrane helix</keyword>
<protein>
    <submittedName>
        <fullName evidence="3">Uncharacterized protein</fullName>
    </submittedName>
</protein>